<proteinExistence type="predicted"/>
<dbReference type="SUPFAM" id="SSF82171">
    <property type="entry name" value="DPP6 N-terminal domain-like"/>
    <property type="match status" value="1"/>
</dbReference>
<accession>A0A381X7J5</accession>
<reference evidence="1" key="1">
    <citation type="submission" date="2018-05" db="EMBL/GenBank/DDBJ databases">
        <authorList>
            <person name="Lanie J.A."/>
            <person name="Ng W.-L."/>
            <person name="Kazmierczak K.M."/>
            <person name="Andrzejewski T.M."/>
            <person name="Davidsen T.M."/>
            <person name="Wayne K.J."/>
            <person name="Tettelin H."/>
            <person name="Glass J.I."/>
            <person name="Rusch D."/>
            <person name="Podicherti R."/>
            <person name="Tsui H.-C.T."/>
            <person name="Winkler M.E."/>
        </authorList>
    </citation>
    <scope>NUCLEOTIDE SEQUENCE</scope>
</reference>
<evidence type="ECO:0000313" key="1">
    <source>
        <dbReference type="EMBL" id="SVA60183.1"/>
    </source>
</evidence>
<name>A0A381X7J5_9ZZZZ</name>
<gene>
    <name evidence="1" type="ORF">METZ01_LOCUS113037</name>
</gene>
<dbReference type="AlphaFoldDB" id="A0A381X7J5"/>
<dbReference type="InterPro" id="IPR011042">
    <property type="entry name" value="6-blade_b-propeller_TolB-like"/>
</dbReference>
<dbReference type="Gene3D" id="2.120.10.30">
    <property type="entry name" value="TolB, C-terminal domain"/>
    <property type="match status" value="1"/>
</dbReference>
<sequence length="118" mass="13715">MIAEVETTSATGRWFQQRSEPTCQNIEEWSPSGDRILFYTSGEICVASINQGKFMEVVNLSMMPGWDATWDPEGKRVAFISRDQKQRRVNQIFVMDAFTGQVDQITFTNYDHFDPHWK</sequence>
<organism evidence="1">
    <name type="scientific">marine metagenome</name>
    <dbReference type="NCBI Taxonomy" id="408172"/>
    <lineage>
        <taxon>unclassified sequences</taxon>
        <taxon>metagenomes</taxon>
        <taxon>ecological metagenomes</taxon>
    </lineage>
</organism>
<protein>
    <recommendedName>
        <fullName evidence="2">Dipeptidylpeptidase IV N-terminal domain-containing protein</fullName>
    </recommendedName>
</protein>
<evidence type="ECO:0008006" key="2">
    <source>
        <dbReference type="Google" id="ProtNLM"/>
    </source>
</evidence>
<dbReference type="EMBL" id="UINC01014045">
    <property type="protein sequence ID" value="SVA60183.1"/>
    <property type="molecule type" value="Genomic_DNA"/>
</dbReference>